<reference evidence="2" key="1">
    <citation type="submission" date="2013-05" db="EMBL/GenBank/DDBJ databases">
        <authorList>
            <person name="Yim A.K.Y."/>
            <person name="Chan T.F."/>
            <person name="Ji K.M."/>
            <person name="Liu X.Y."/>
            <person name="Zhou J.W."/>
            <person name="Li R.Q."/>
            <person name="Yang K.Y."/>
            <person name="Li J."/>
            <person name="Li M."/>
            <person name="Law P.T.W."/>
            <person name="Wu Y.L."/>
            <person name="Cai Z.L."/>
            <person name="Qin H."/>
            <person name="Bao Y."/>
            <person name="Leung R.K.K."/>
            <person name="Ng P.K.S."/>
            <person name="Zou J."/>
            <person name="Zhong X.J."/>
            <person name="Ran P.X."/>
            <person name="Zhong N.S."/>
            <person name="Liu Z.G."/>
            <person name="Tsui S.K.W."/>
        </authorList>
    </citation>
    <scope>NUCLEOTIDE SEQUENCE</scope>
    <source>
        <strain evidence="2">Derf</strain>
        <tissue evidence="2">Whole organism</tissue>
    </source>
</reference>
<sequence length="228" mass="26943">MVCYFFSIFMILINKIVRNFFQDKSIDLLSLRLADIEQRLYGFNPDFSTKISAEHQNAIHAVAPHNVNLIGMIAEIEAKLKSLTMGKDRFNQCYNELLRLQKWLREDDQMDLLIRTFGSHASVVKFEQVLAFEDEIRSDFERIGQIERLKPTLDQTHLSRMAELEPKLVRLKLQLLAAQQQSKELDHETKELIERFKIWYGDLMGNFQRIHENLCQLERQHDATKYDL</sequence>
<dbReference type="PANTHER" id="PTHR28360">
    <property type="entry name" value="DYNACTIN SUBUNIT 3"/>
    <property type="match status" value="1"/>
</dbReference>
<dbReference type="GO" id="GO:0061640">
    <property type="term" value="P:cytoskeleton-dependent cytokinesis"/>
    <property type="evidence" value="ECO:0007669"/>
    <property type="project" value="InterPro"/>
</dbReference>
<keyword evidence="1" id="KW-0175">Coiled coil</keyword>
<dbReference type="Pfam" id="PF07426">
    <property type="entry name" value="Dynactin_p22"/>
    <property type="match status" value="1"/>
</dbReference>
<accession>A0A922L6T5</accession>
<dbReference type="Proteomes" id="UP000790347">
    <property type="component" value="Unassembled WGS sequence"/>
</dbReference>
<gene>
    <name evidence="2" type="ORF">DERF_005643</name>
</gene>
<keyword evidence="3" id="KW-1185">Reference proteome</keyword>
<evidence type="ECO:0000256" key="1">
    <source>
        <dbReference type="SAM" id="Coils"/>
    </source>
</evidence>
<comment type="caution">
    <text evidence="2">The sequence shown here is derived from an EMBL/GenBank/DDBJ whole genome shotgun (WGS) entry which is preliminary data.</text>
</comment>
<dbReference type="AlphaFoldDB" id="A0A922L6T5"/>
<feature type="coiled-coil region" evidence="1">
    <location>
        <begin position="168"/>
        <end position="195"/>
    </location>
</feature>
<proteinExistence type="predicted"/>
<dbReference type="InterPro" id="IPR009991">
    <property type="entry name" value="DCTN3"/>
</dbReference>
<name>A0A922L6T5_DERFA</name>
<dbReference type="EMBL" id="ASGP02000002">
    <property type="protein sequence ID" value="KAH9522039.1"/>
    <property type="molecule type" value="Genomic_DNA"/>
</dbReference>
<reference evidence="2" key="2">
    <citation type="journal article" date="2022" name="Res Sq">
        <title>Comparative Genomics Reveals Insights into the Divergent Evolution of Astigmatic Mites and Household Pest Adaptations.</title>
        <authorList>
            <person name="Xiong Q."/>
            <person name="Wan A.T.-Y."/>
            <person name="Liu X.-Y."/>
            <person name="Fung C.S.-H."/>
            <person name="Xiao X."/>
            <person name="Malainual N."/>
            <person name="Hou J."/>
            <person name="Wang L."/>
            <person name="Wang M."/>
            <person name="Yang K."/>
            <person name="Cui Y."/>
            <person name="Leung E."/>
            <person name="Nong W."/>
            <person name="Shin S.-K."/>
            <person name="Au S."/>
            <person name="Jeong K.Y."/>
            <person name="Chew F.T."/>
            <person name="Hui J."/>
            <person name="Leung T.F."/>
            <person name="Tungtrongchitr A."/>
            <person name="Zhong N."/>
            <person name="Liu Z."/>
            <person name="Tsui S."/>
        </authorList>
    </citation>
    <scope>NUCLEOTIDE SEQUENCE</scope>
    <source>
        <strain evidence="2">Derf</strain>
        <tissue evidence="2">Whole organism</tissue>
    </source>
</reference>
<evidence type="ECO:0000313" key="3">
    <source>
        <dbReference type="Proteomes" id="UP000790347"/>
    </source>
</evidence>
<dbReference type="PANTHER" id="PTHR28360:SF1">
    <property type="entry name" value="DYNACTIN SUBUNIT 3"/>
    <property type="match status" value="1"/>
</dbReference>
<dbReference type="GO" id="GO:0005869">
    <property type="term" value="C:dynactin complex"/>
    <property type="evidence" value="ECO:0007669"/>
    <property type="project" value="InterPro"/>
</dbReference>
<evidence type="ECO:0000313" key="2">
    <source>
        <dbReference type="EMBL" id="KAH9522039.1"/>
    </source>
</evidence>
<organism evidence="2 3">
    <name type="scientific">Dermatophagoides farinae</name>
    <name type="common">American house dust mite</name>
    <dbReference type="NCBI Taxonomy" id="6954"/>
    <lineage>
        <taxon>Eukaryota</taxon>
        <taxon>Metazoa</taxon>
        <taxon>Ecdysozoa</taxon>
        <taxon>Arthropoda</taxon>
        <taxon>Chelicerata</taxon>
        <taxon>Arachnida</taxon>
        <taxon>Acari</taxon>
        <taxon>Acariformes</taxon>
        <taxon>Sarcoptiformes</taxon>
        <taxon>Astigmata</taxon>
        <taxon>Psoroptidia</taxon>
        <taxon>Analgoidea</taxon>
        <taxon>Pyroglyphidae</taxon>
        <taxon>Dermatophagoidinae</taxon>
        <taxon>Dermatophagoides</taxon>
    </lineage>
</organism>
<protein>
    <submittedName>
        <fullName evidence="2">Uncharacterized protein</fullName>
    </submittedName>
</protein>